<dbReference type="GO" id="GO:0003677">
    <property type="term" value="F:DNA binding"/>
    <property type="evidence" value="ECO:0007669"/>
    <property type="project" value="InterPro"/>
</dbReference>
<feature type="domain" description="HTH cro/C1-type" evidence="1">
    <location>
        <begin position="8"/>
        <end position="63"/>
    </location>
</feature>
<dbReference type="Pfam" id="PF01381">
    <property type="entry name" value="HTH_3"/>
    <property type="match status" value="1"/>
</dbReference>
<proteinExistence type="predicted"/>
<gene>
    <name evidence="2" type="ORF">CFBP8129_06110</name>
</gene>
<dbReference type="GeneID" id="55514574"/>
<reference evidence="2" key="1">
    <citation type="submission" date="2020-07" db="EMBL/GenBank/DDBJ databases">
        <authorList>
            <person name="Pothier F. J."/>
        </authorList>
    </citation>
    <scope>NUCLEOTIDE SEQUENCE</scope>
    <source>
        <strain evidence="2">CFBP 8129</strain>
    </source>
</reference>
<dbReference type="InterPro" id="IPR010982">
    <property type="entry name" value="Lambda_DNA-bd_dom_sf"/>
</dbReference>
<dbReference type="AlphaFoldDB" id="A0A0G8KG05"/>
<dbReference type="EMBL" id="LR828253">
    <property type="protein sequence ID" value="CAD0305090.1"/>
    <property type="molecule type" value="Genomic_DNA"/>
</dbReference>
<name>A0A0G8KG05_9XANT</name>
<sequence length="125" mass="14040">MSKLYERVREARSFTKLTQEALAGELGVTRSAVAQWEMAEGTAPSVENLIGLAKRSGMAFEYLATGRGERTFGPPVSAIAEEPAQYRRLDDQQRVLLSRFDTLAPRQRSGLLDLLLAETKTRRRR</sequence>
<dbReference type="RefSeq" id="WP_006451532.1">
    <property type="nucleotide sequence ID" value="NZ_CP018728.1"/>
</dbReference>
<evidence type="ECO:0000313" key="2">
    <source>
        <dbReference type="EMBL" id="CAD0305100.1"/>
    </source>
</evidence>
<protein>
    <recommendedName>
        <fullName evidence="1">HTH cro/C1-type domain-containing protein</fullName>
    </recommendedName>
</protein>
<dbReference type="SUPFAM" id="SSF47413">
    <property type="entry name" value="lambda repressor-like DNA-binding domains"/>
    <property type="match status" value="1"/>
</dbReference>
<organism evidence="2">
    <name type="scientific">Xanthomonas hortorum pv. gardneri</name>
    <dbReference type="NCBI Taxonomy" id="2754056"/>
    <lineage>
        <taxon>Bacteria</taxon>
        <taxon>Pseudomonadati</taxon>
        <taxon>Pseudomonadota</taxon>
        <taxon>Gammaproteobacteria</taxon>
        <taxon>Lysobacterales</taxon>
        <taxon>Lysobacteraceae</taxon>
        <taxon>Xanthomonas</taxon>
    </lineage>
</organism>
<dbReference type="SMART" id="SM00530">
    <property type="entry name" value="HTH_XRE"/>
    <property type="match status" value="1"/>
</dbReference>
<dbReference type="STRING" id="90270.BI317_21110"/>
<accession>A0A0G8KG05</accession>
<dbReference type="InterPro" id="IPR001387">
    <property type="entry name" value="Cro/C1-type_HTH"/>
</dbReference>
<dbReference type="PROSITE" id="PS50943">
    <property type="entry name" value="HTH_CROC1"/>
    <property type="match status" value="1"/>
</dbReference>
<evidence type="ECO:0000259" key="1">
    <source>
        <dbReference type="PROSITE" id="PS50943"/>
    </source>
</evidence>
<dbReference type="EMBL" id="LR828253">
    <property type="protein sequence ID" value="CAD0305100.1"/>
    <property type="molecule type" value="Genomic_DNA"/>
</dbReference>
<dbReference type="Gene3D" id="1.10.260.40">
    <property type="entry name" value="lambda repressor-like DNA-binding domains"/>
    <property type="match status" value="1"/>
</dbReference>
<dbReference type="CDD" id="cd00093">
    <property type="entry name" value="HTH_XRE"/>
    <property type="match status" value="1"/>
</dbReference>
<dbReference type="OrthoDB" id="9772064at2"/>